<dbReference type="PANTHER" id="PTHR34404:SF2">
    <property type="entry name" value="CONSERVED SERINE RICH PROTEIN"/>
    <property type="match status" value="1"/>
</dbReference>
<dbReference type="InterPro" id="IPR013429">
    <property type="entry name" value="Regulatory_FmdB_Zinc_ribbon"/>
</dbReference>
<sequence>MPIYEFECDNEKCEANARYEQEFKISEPHDMECPFCHASMHKVYSSVGVAFKGSGFYSTDNR</sequence>
<accession>A0A6J5NR56</accession>
<evidence type="ECO:0000313" key="2">
    <source>
        <dbReference type="EMBL" id="CAB4159645.1"/>
    </source>
</evidence>
<name>A0A6J5NR56_9CAUD</name>
<gene>
    <name evidence="2" type="ORF">UFOVP716_13</name>
</gene>
<dbReference type="EMBL" id="LR796686">
    <property type="protein sequence ID" value="CAB4159645.1"/>
    <property type="molecule type" value="Genomic_DNA"/>
</dbReference>
<organism evidence="2">
    <name type="scientific">uncultured Caudovirales phage</name>
    <dbReference type="NCBI Taxonomy" id="2100421"/>
    <lineage>
        <taxon>Viruses</taxon>
        <taxon>Duplodnaviria</taxon>
        <taxon>Heunggongvirae</taxon>
        <taxon>Uroviricota</taxon>
        <taxon>Caudoviricetes</taxon>
        <taxon>Peduoviridae</taxon>
        <taxon>Maltschvirus</taxon>
        <taxon>Maltschvirus maltsch</taxon>
    </lineage>
</organism>
<dbReference type="PANTHER" id="PTHR34404">
    <property type="entry name" value="REGULATORY PROTEIN, FMDB FAMILY"/>
    <property type="match status" value="1"/>
</dbReference>
<dbReference type="NCBIfam" id="TIGR02605">
    <property type="entry name" value="CxxC_CxxC_SSSS"/>
    <property type="match status" value="1"/>
</dbReference>
<proteinExistence type="predicted"/>
<feature type="domain" description="Putative regulatory protein FmdB zinc ribbon" evidence="1">
    <location>
        <begin position="1"/>
        <end position="45"/>
    </location>
</feature>
<dbReference type="SMART" id="SM00834">
    <property type="entry name" value="CxxC_CXXC_SSSS"/>
    <property type="match status" value="1"/>
</dbReference>
<evidence type="ECO:0000259" key="1">
    <source>
        <dbReference type="SMART" id="SM00834"/>
    </source>
</evidence>
<reference evidence="2" key="1">
    <citation type="submission" date="2020-04" db="EMBL/GenBank/DDBJ databases">
        <authorList>
            <person name="Chiriac C."/>
            <person name="Salcher M."/>
            <person name="Ghai R."/>
            <person name="Kavagutti S V."/>
        </authorList>
    </citation>
    <scope>NUCLEOTIDE SEQUENCE</scope>
</reference>
<protein>
    <submittedName>
        <fullName evidence="2">CxxC_CxxC_SSSS, putative regulatory protein, FmdB family</fullName>
    </submittedName>
</protein>